<dbReference type="CDD" id="cd00063">
    <property type="entry name" value="FN3"/>
    <property type="match status" value="1"/>
</dbReference>
<evidence type="ECO:0000256" key="1">
    <source>
        <dbReference type="SAM" id="MobiDB-lite"/>
    </source>
</evidence>
<dbReference type="PROSITE" id="PS50853">
    <property type="entry name" value="FN3"/>
    <property type="match status" value="3"/>
</dbReference>
<feature type="domain" description="Fibronectin type-III" evidence="4">
    <location>
        <begin position="231"/>
        <end position="329"/>
    </location>
</feature>
<evidence type="ECO:0000313" key="6">
    <source>
        <dbReference type="RefSeq" id="XP_007519772.2"/>
    </source>
</evidence>
<gene>
    <name evidence="6" type="primary">IFNAR1</name>
</gene>
<dbReference type="CTD" id="3454"/>
<dbReference type="eggNOG" id="ENOG502RISU">
    <property type="taxonomic scope" value="Eukaryota"/>
</dbReference>
<dbReference type="GO" id="GO:0004905">
    <property type="term" value="F:type I interferon receptor activity"/>
    <property type="evidence" value="ECO:0007669"/>
    <property type="project" value="TreeGrafter"/>
</dbReference>
<proteinExistence type="predicted"/>
<feature type="region of interest" description="Disordered" evidence="1">
    <location>
        <begin position="515"/>
        <end position="551"/>
    </location>
</feature>
<dbReference type="InterPro" id="IPR036116">
    <property type="entry name" value="FN3_sf"/>
</dbReference>
<keyword evidence="5" id="KW-1185">Reference proteome</keyword>
<evidence type="ECO:0000259" key="4">
    <source>
        <dbReference type="PROSITE" id="PS50853"/>
    </source>
</evidence>
<dbReference type="GO" id="GO:0005770">
    <property type="term" value="C:late endosome"/>
    <property type="evidence" value="ECO:0007669"/>
    <property type="project" value="UniProtKB-SubCell"/>
</dbReference>
<dbReference type="SUPFAM" id="SSF49265">
    <property type="entry name" value="Fibronectin type III"/>
    <property type="match status" value="4"/>
</dbReference>
<dbReference type="Gene3D" id="2.60.40.10">
    <property type="entry name" value="Immunoglobulins"/>
    <property type="match status" value="4"/>
</dbReference>
<dbReference type="GO" id="GO:0019955">
    <property type="term" value="F:cytokine binding"/>
    <property type="evidence" value="ECO:0007669"/>
    <property type="project" value="UniProtKB-ARBA"/>
</dbReference>
<feature type="chain" id="PRO_5046961143" evidence="3">
    <location>
        <begin position="16"/>
        <end position="551"/>
    </location>
</feature>
<accession>A0A1S2ZI70</accession>
<dbReference type="Proteomes" id="UP001652624">
    <property type="component" value="Chromosome 9"/>
</dbReference>
<dbReference type="Pfam" id="PF09294">
    <property type="entry name" value="Interfer-bind"/>
    <property type="match status" value="2"/>
</dbReference>
<dbReference type="FunCoup" id="A0A1S2ZI70">
    <property type="interactions" value="1839"/>
</dbReference>
<dbReference type="RefSeq" id="XP_007519772.2">
    <property type="nucleotide sequence ID" value="XM_007519710.3"/>
</dbReference>
<feature type="domain" description="Fibronectin type-III" evidence="4">
    <location>
        <begin position="31"/>
        <end position="126"/>
    </location>
</feature>
<reference evidence="6" key="1">
    <citation type="submission" date="2025-08" db="UniProtKB">
        <authorList>
            <consortium name="RefSeq"/>
        </authorList>
    </citation>
    <scope>IDENTIFICATION</scope>
</reference>
<evidence type="ECO:0000256" key="3">
    <source>
        <dbReference type="SAM" id="SignalP"/>
    </source>
</evidence>
<dbReference type="InterPro" id="IPR013783">
    <property type="entry name" value="Ig-like_fold"/>
</dbReference>
<dbReference type="InterPro" id="IPR050650">
    <property type="entry name" value="Type-II_Cytokine-TF_Rcpt"/>
</dbReference>
<dbReference type="InterPro" id="IPR015373">
    <property type="entry name" value="Interferon/interleukin_rcp_dom"/>
</dbReference>
<dbReference type="InParanoid" id="A0A1S2ZI70"/>
<dbReference type="AlphaFoldDB" id="A0A1S2ZI70"/>
<dbReference type="Pfam" id="PF01108">
    <property type="entry name" value="Tissue_fac"/>
    <property type="match status" value="1"/>
</dbReference>
<keyword evidence="2" id="KW-1133">Transmembrane helix</keyword>
<dbReference type="InterPro" id="IPR003961">
    <property type="entry name" value="FN3_dom"/>
</dbReference>
<feature type="signal peptide" evidence="3">
    <location>
        <begin position="1"/>
        <end position="15"/>
    </location>
</feature>
<dbReference type="STRING" id="9365.ENSEEUP00000006682"/>
<keyword evidence="2" id="KW-0812">Transmembrane</keyword>
<organism evidence="5 6">
    <name type="scientific">Erinaceus europaeus</name>
    <name type="common">Western European hedgehog</name>
    <dbReference type="NCBI Taxonomy" id="9365"/>
    <lineage>
        <taxon>Eukaryota</taxon>
        <taxon>Metazoa</taxon>
        <taxon>Chordata</taxon>
        <taxon>Craniata</taxon>
        <taxon>Vertebrata</taxon>
        <taxon>Euteleostomi</taxon>
        <taxon>Mammalia</taxon>
        <taxon>Eutheria</taxon>
        <taxon>Laurasiatheria</taxon>
        <taxon>Eulipotyphla</taxon>
        <taxon>Erinaceidae</taxon>
        <taxon>Erinaceinae</taxon>
        <taxon>Erinaceus</taxon>
    </lineage>
</organism>
<dbReference type="SMART" id="SM00060">
    <property type="entry name" value="FN3"/>
    <property type="match status" value="4"/>
</dbReference>
<dbReference type="PANTHER" id="PTHR20859">
    <property type="entry name" value="INTERFERON/INTERLEUKIN RECEPTOR"/>
    <property type="match status" value="1"/>
</dbReference>
<dbReference type="GO" id="GO:0009893">
    <property type="term" value="P:positive regulation of metabolic process"/>
    <property type="evidence" value="ECO:0007669"/>
    <property type="project" value="UniProtKB-ARBA"/>
</dbReference>
<dbReference type="GeneID" id="103110546"/>
<keyword evidence="2" id="KW-0472">Membrane</keyword>
<dbReference type="GO" id="GO:0005764">
    <property type="term" value="C:lysosome"/>
    <property type="evidence" value="ECO:0007669"/>
    <property type="project" value="UniProtKB-SubCell"/>
</dbReference>
<keyword evidence="3" id="KW-0732">Signal</keyword>
<name>A0A1S2ZI70_ERIEU</name>
<sequence length="551" mass="61895">MLGLLGAAALVLVTGAPWLLPEAAGGKTLKPPQNVEVIMIDDSFTLKWNWSEHSTTDVFFSAAYKTAEMGDWEELPGCQHVTSTTCDFSSLETNVYSEIQLRIRTEEGSSTSPWHELDAFTPAKIAQIGPPGVHLEAEDKAIVIMLSPPGTEESMWALEHSSFRYNIIVWENSSGLEESITTAYPNYNVYNLSPDTTYCLKVRAELPLLKKIGFYSPVFCINTTVENKLPPPSNIHIHPRDGFFALQWDYPYDKVAFQAQWLYAFLKINPESYEDKWKPIPGCANVQTTQCAFHQNDFPKGIYFIRVQASKGNHTSFWSEEKRFATEKQTVIPPPIISAKSINANSLHVSIGTSKDSGNGSVDSYYSLVYEVVFWENSSHSERKRLEKTDFTIPDLKALMVYCVKARALLKDDKQNRSSTFSNTVCEEIQPGNASKVWLSVGIGTALFSIIAVFCIMKFISECIKYVFCPSNKLPSTIDEYFPEQPLCNLLLSPSEEQMERCFIIENMNSLTTVVESGHSDGDHKRYSSQTSQDSGNYSNEDENNESKTSE</sequence>
<evidence type="ECO:0000313" key="5">
    <source>
        <dbReference type="Proteomes" id="UP001652624"/>
    </source>
</evidence>
<keyword evidence="6" id="KW-0675">Receptor</keyword>
<dbReference type="GO" id="GO:0009615">
    <property type="term" value="P:response to virus"/>
    <property type="evidence" value="ECO:0007669"/>
    <property type="project" value="UniProtKB-ARBA"/>
</dbReference>
<feature type="transmembrane region" description="Helical" evidence="2">
    <location>
        <begin position="437"/>
        <end position="457"/>
    </location>
</feature>
<feature type="domain" description="Fibronectin type-III" evidence="4">
    <location>
        <begin position="333"/>
        <end position="432"/>
    </location>
</feature>
<dbReference type="OrthoDB" id="9944680at2759"/>
<dbReference type="GO" id="GO:0005886">
    <property type="term" value="C:plasma membrane"/>
    <property type="evidence" value="ECO:0007669"/>
    <property type="project" value="UniProtKB-SubCell"/>
</dbReference>
<evidence type="ECO:0000256" key="2">
    <source>
        <dbReference type="SAM" id="Phobius"/>
    </source>
</evidence>
<protein>
    <submittedName>
        <fullName evidence="6">Interferon alpha/beta receptor 1</fullName>
    </submittedName>
</protein>
<dbReference type="PANTHER" id="PTHR20859:SF54">
    <property type="entry name" value="INTERFERON ALPHA_BETA RECEPTOR 1"/>
    <property type="match status" value="1"/>
</dbReference>
<feature type="compositionally biased region" description="Polar residues" evidence="1">
    <location>
        <begin position="528"/>
        <end position="539"/>
    </location>
</feature>